<sequence length="377" mass="42795">MSNLRLPHELIDIIIDHLHHDRIALAACCLVSKAWLVSSRYHLLTDVLLGHKHSDDVLALPPPSIFAVAARRLMLSDKTCLPPGIEHFSSVTSFYLRVSTPNEDMLTRLPVLFSRLTLLELNQVVFDSFADMVQLVCSFPNLETLTHFMCPWIQEVDQPSADLCLPPRLHTLNILSLRLHVFFDWFNASKVLPPLSTVRLYGVAEPHMTSVGTAIENLGDGLENLTLDLWDHEHGDLLAESIDLSHSPNLRSLTLVNGWPKLLYRILLTHARHSHHLQHLTLTIYEGKGNIPNLELLDWRELDHFVASSRLVDLTVRVYAHNLVSKVDKAIVETRFMPTAARKGKVRFVQEKERFADMRAGLRGPIAVRSWGEEVSR</sequence>
<dbReference type="OrthoDB" id="2788229at2759"/>
<comment type="caution">
    <text evidence="1">The sequence shown here is derived from an EMBL/GenBank/DDBJ whole genome shotgun (WGS) entry which is preliminary data.</text>
</comment>
<protein>
    <recommendedName>
        <fullName evidence="3">F-box domain-containing protein</fullName>
    </recommendedName>
</protein>
<dbReference type="AlphaFoldDB" id="A0A9P7GAS4"/>
<gene>
    <name evidence="1" type="ORF">DXG03_009538</name>
</gene>
<reference evidence="1" key="2">
    <citation type="submission" date="2021-10" db="EMBL/GenBank/DDBJ databases">
        <title>Phylogenomics reveals ancestral predisposition of the termite-cultivated fungus Termitomyces towards a domesticated lifestyle.</title>
        <authorList>
            <person name="Auxier B."/>
            <person name="Grum-Grzhimaylo A."/>
            <person name="Cardenas M.E."/>
            <person name="Lodge J.D."/>
            <person name="Laessoe T."/>
            <person name="Pedersen O."/>
            <person name="Smith M.E."/>
            <person name="Kuyper T.W."/>
            <person name="Franco-Molano E.A."/>
            <person name="Baroni T.J."/>
            <person name="Aanen D.K."/>
        </authorList>
    </citation>
    <scope>NUCLEOTIDE SEQUENCE</scope>
    <source>
        <strain evidence="1">AP01</strain>
        <tissue evidence="1">Mycelium</tissue>
    </source>
</reference>
<name>A0A9P7GAS4_9AGAR</name>
<evidence type="ECO:0000313" key="1">
    <source>
        <dbReference type="EMBL" id="KAG5643855.1"/>
    </source>
</evidence>
<keyword evidence="2" id="KW-1185">Reference proteome</keyword>
<dbReference type="InterPro" id="IPR032675">
    <property type="entry name" value="LRR_dom_sf"/>
</dbReference>
<reference evidence="1" key="1">
    <citation type="submission" date="2020-07" db="EMBL/GenBank/DDBJ databases">
        <authorList>
            <person name="Nieuwenhuis M."/>
            <person name="Van De Peppel L.J.J."/>
        </authorList>
    </citation>
    <scope>NUCLEOTIDE SEQUENCE</scope>
    <source>
        <strain evidence="1">AP01</strain>
        <tissue evidence="1">Mycelium</tissue>
    </source>
</reference>
<dbReference type="EMBL" id="JABCKV010000092">
    <property type="protein sequence ID" value="KAG5643855.1"/>
    <property type="molecule type" value="Genomic_DNA"/>
</dbReference>
<evidence type="ECO:0008006" key="3">
    <source>
        <dbReference type="Google" id="ProtNLM"/>
    </source>
</evidence>
<dbReference type="Gene3D" id="3.80.10.10">
    <property type="entry name" value="Ribonuclease Inhibitor"/>
    <property type="match status" value="1"/>
</dbReference>
<organism evidence="1 2">
    <name type="scientific">Asterophora parasitica</name>
    <dbReference type="NCBI Taxonomy" id="117018"/>
    <lineage>
        <taxon>Eukaryota</taxon>
        <taxon>Fungi</taxon>
        <taxon>Dikarya</taxon>
        <taxon>Basidiomycota</taxon>
        <taxon>Agaricomycotina</taxon>
        <taxon>Agaricomycetes</taxon>
        <taxon>Agaricomycetidae</taxon>
        <taxon>Agaricales</taxon>
        <taxon>Tricholomatineae</taxon>
        <taxon>Lyophyllaceae</taxon>
        <taxon>Asterophora</taxon>
    </lineage>
</organism>
<evidence type="ECO:0000313" key="2">
    <source>
        <dbReference type="Proteomes" id="UP000775547"/>
    </source>
</evidence>
<accession>A0A9P7GAS4</accession>
<proteinExistence type="predicted"/>
<dbReference type="Proteomes" id="UP000775547">
    <property type="component" value="Unassembled WGS sequence"/>
</dbReference>
<dbReference type="SUPFAM" id="SSF52047">
    <property type="entry name" value="RNI-like"/>
    <property type="match status" value="1"/>
</dbReference>